<evidence type="ECO:0000313" key="1">
    <source>
        <dbReference type="EMBL" id="CAI9263803.1"/>
    </source>
</evidence>
<evidence type="ECO:0000313" key="2">
    <source>
        <dbReference type="Proteomes" id="UP001177003"/>
    </source>
</evidence>
<proteinExistence type="predicted"/>
<name>A0AA35VPG8_LACSI</name>
<dbReference type="Proteomes" id="UP001177003">
    <property type="component" value="Chromosome 0"/>
</dbReference>
<keyword evidence="2" id="KW-1185">Reference proteome</keyword>
<reference evidence="1" key="1">
    <citation type="submission" date="2023-04" db="EMBL/GenBank/DDBJ databases">
        <authorList>
            <person name="Vijverberg K."/>
            <person name="Xiong W."/>
            <person name="Schranz E."/>
        </authorList>
    </citation>
    <scope>NUCLEOTIDE SEQUENCE</scope>
</reference>
<dbReference type="AlphaFoldDB" id="A0AA35VPG8"/>
<dbReference type="EMBL" id="OX465086">
    <property type="protein sequence ID" value="CAI9263803.1"/>
    <property type="molecule type" value="Genomic_DNA"/>
</dbReference>
<gene>
    <name evidence="1" type="ORF">LSALG_LOCUS4480</name>
</gene>
<accession>A0AA35VPG8</accession>
<organism evidence="1 2">
    <name type="scientific">Lactuca saligna</name>
    <name type="common">Willowleaf lettuce</name>
    <dbReference type="NCBI Taxonomy" id="75948"/>
    <lineage>
        <taxon>Eukaryota</taxon>
        <taxon>Viridiplantae</taxon>
        <taxon>Streptophyta</taxon>
        <taxon>Embryophyta</taxon>
        <taxon>Tracheophyta</taxon>
        <taxon>Spermatophyta</taxon>
        <taxon>Magnoliopsida</taxon>
        <taxon>eudicotyledons</taxon>
        <taxon>Gunneridae</taxon>
        <taxon>Pentapetalae</taxon>
        <taxon>asterids</taxon>
        <taxon>campanulids</taxon>
        <taxon>Asterales</taxon>
        <taxon>Asteraceae</taxon>
        <taxon>Cichorioideae</taxon>
        <taxon>Cichorieae</taxon>
        <taxon>Lactucinae</taxon>
        <taxon>Lactuca</taxon>
    </lineage>
</organism>
<sequence length="187" mass="20461">MLSSSVCPIPAELQKIIDEGYIPTRGGKRKAKEEFEERIVTEVQEDNTLINEEEDIVATSEPTPTKNILKVSSPPTSSILEPKISVPLSSPIFSDLTPPTTSTISTPPKVLNVKSISEETKTSGIIGNTSDVGLNATIGVTSEHTLSSVPLVNDDNEILFEDDQEPNAYFVFHPSVYIFPVMMMKRL</sequence>
<protein>
    <submittedName>
        <fullName evidence="1">Uncharacterized protein</fullName>
    </submittedName>
</protein>